<dbReference type="EMBL" id="UOGJ01000035">
    <property type="protein sequence ID" value="VAX35176.1"/>
    <property type="molecule type" value="Genomic_DNA"/>
</dbReference>
<dbReference type="GO" id="GO:0010038">
    <property type="term" value="P:response to metal ion"/>
    <property type="evidence" value="ECO:0007669"/>
    <property type="project" value="InterPro"/>
</dbReference>
<dbReference type="AlphaFoldDB" id="A0A3B1CX05"/>
<sequence length="105" mass="11835">MYIVIFVTASDKDEAEKISNQLVEDKLVACVNIVDGVASIFRWKEKVDKAGEALLIMKTKQVLFSQIAETIKSLHSYTVPEIIAFPIVEGSEDYLKWVDGELKEN</sequence>
<gene>
    <name evidence="2" type="ORF">MNBD_UNCLBAC01-942</name>
</gene>
<dbReference type="Pfam" id="PF03091">
    <property type="entry name" value="CutA1"/>
    <property type="match status" value="1"/>
</dbReference>
<dbReference type="PANTHER" id="PTHR23419">
    <property type="entry name" value="DIVALENT CATION TOLERANCE CUTA-RELATED"/>
    <property type="match status" value="1"/>
</dbReference>
<proteinExistence type="inferred from homology"/>
<protein>
    <submittedName>
        <fullName evidence="2">Periplasmic divalent cation tolerance protein CutA</fullName>
    </submittedName>
</protein>
<dbReference type="InterPro" id="IPR011322">
    <property type="entry name" value="N-reg_PII-like_a/b"/>
</dbReference>
<dbReference type="PANTHER" id="PTHR23419:SF8">
    <property type="entry name" value="FI09726P"/>
    <property type="match status" value="1"/>
</dbReference>
<comment type="similarity">
    <text evidence="1">Belongs to the CutA family.</text>
</comment>
<name>A0A3B1CX05_9ZZZZ</name>
<organism evidence="2">
    <name type="scientific">hydrothermal vent metagenome</name>
    <dbReference type="NCBI Taxonomy" id="652676"/>
    <lineage>
        <taxon>unclassified sequences</taxon>
        <taxon>metagenomes</taxon>
        <taxon>ecological metagenomes</taxon>
    </lineage>
</organism>
<evidence type="ECO:0000256" key="1">
    <source>
        <dbReference type="ARBA" id="ARBA00010169"/>
    </source>
</evidence>
<dbReference type="Gene3D" id="3.30.70.120">
    <property type="match status" value="1"/>
</dbReference>
<dbReference type="InterPro" id="IPR004323">
    <property type="entry name" value="Ion_tolerance_CutA"/>
</dbReference>
<accession>A0A3B1CX05</accession>
<dbReference type="GO" id="GO:0005507">
    <property type="term" value="F:copper ion binding"/>
    <property type="evidence" value="ECO:0007669"/>
    <property type="project" value="TreeGrafter"/>
</dbReference>
<evidence type="ECO:0000313" key="2">
    <source>
        <dbReference type="EMBL" id="VAX35176.1"/>
    </source>
</evidence>
<reference evidence="2" key="1">
    <citation type="submission" date="2018-06" db="EMBL/GenBank/DDBJ databases">
        <authorList>
            <person name="Zhirakovskaya E."/>
        </authorList>
    </citation>
    <scope>NUCLEOTIDE SEQUENCE</scope>
</reference>
<dbReference type="InterPro" id="IPR015867">
    <property type="entry name" value="N-reg_PII/ATP_PRibTrfase_C"/>
</dbReference>
<dbReference type="SUPFAM" id="SSF54913">
    <property type="entry name" value="GlnB-like"/>
    <property type="match status" value="1"/>
</dbReference>